<organism evidence="3 4">
    <name type="scientific">Hibiscus trionum</name>
    <name type="common">Flower of an hour</name>
    <dbReference type="NCBI Taxonomy" id="183268"/>
    <lineage>
        <taxon>Eukaryota</taxon>
        <taxon>Viridiplantae</taxon>
        <taxon>Streptophyta</taxon>
        <taxon>Embryophyta</taxon>
        <taxon>Tracheophyta</taxon>
        <taxon>Spermatophyta</taxon>
        <taxon>Magnoliopsida</taxon>
        <taxon>eudicotyledons</taxon>
        <taxon>Gunneridae</taxon>
        <taxon>Pentapetalae</taxon>
        <taxon>rosids</taxon>
        <taxon>malvids</taxon>
        <taxon>Malvales</taxon>
        <taxon>Malvaceae</taxon>
        <taxon>Malvoideae</taxon>
        <taxon>Hibiscus</taxon>
    </lineage>
</organism>
<evidence type="ECO:0000256" key="1">
    <source>
        <dbReference type="SAM" id="MobiDB-lite"/>
    </source>
</evidence>
<dbReference type="AlphaFoldDB" id="A0A9W7HMD9"/>
<dbReference type="Proteomes" id="UP001165190">
    <property type="component" value="Unassembled WGS sequence"/>
</dbReference>
<dbReference type="Pfam" id="PF07727">
    <property type="entry name" value="RVT_2"/>
    <property type="match status" value="1"/>
</dbReference>
<reference evidence="3" key="1">
    <citation type="submission" date="2023-05" db="EMBL/GenBank/DDBJ databases">
        <title>Genome and transcriptome analyses reveal genes involved in the formation of fine ridges on petal epidermal cells in Hibiscus trionum.</title>
        <authorList>
            <person name="Koshimizu S."/>
            <person name="Masuda S."/>
            <person name="Ishii T."/>
            <person name="Shirasu K."/>
            <person name="Hoshino A."/>
            <person name="Arita M."/>
        </authorList>
    </citation>
    <scope>NUCLEOTIDE SEQUENCE</scope>
    <source>
        <strain evidence="3">Hamamatsu line</strain>
    </source>
</reference>
<feature type="domain" description="Reverse transcriptase Ty1/copia-type" evidence="2">
    <location>
        <begin position="119"/>
        <end position="360"/>
    </location>
</feature>
<dbReference type="InterPro" id="IPR043502">
    <property type="entry name" value="DNA/RNA_pol_sf"/>
</dbReference>
<keyword evidence="3" id="KW-0808">Transferase</keyword>
<sequence>MNSLSSILQDQVVQQEPDNSRPVPVLRRSNRVSQFPSYLKNYYRTNMVYDSQDHFDSQCSLPTYPIENYVSTSQLSSSFLDFVSNISLLKEPTTFKQAVKFPEWRDAMKDELDAMVNLQTWKVVPLPAGKQAIDCKWVFRIKHKADGTVDRYKARLVAKGFTQIEGIDFTDTFSPVAKFTSFKVLLTLAAQNDWHMLQLDVNNAFLNGLLDEEAYMKLPQGYVTGVQGVNLAFKLQKSIYGLRQASRQWFNAFSKVVIQFGFTQSSSDHFLFIKGLGDNLVALLVYVNDIVLAGKNLHLLTQVQDFLQEHFKLKVMGDLKYFLGFEIARNSKGISLSQRHYALQLLEDTGSLAKKPSASPLAVHHKLSKDDGAMLEDSSAYRRLVGRLLYLTHTRPDITHDVHLLTQFVSSPRKPHLDVVHHLLSYIKGSHGLGLFFLKDSNLQLRGFVDSDYASCPDTRRSITGHCTFLGNTLISWKSKKQNVVSRSSCEAEYRAMATATCELVWLQSLLSSFQIPVPHVVLYCDNKSAIQLAMNQVFHERTKHIEVDCHFIRDKINSGFLKLLHVRSSNQLADIFTKALPLPAFQSIMSKLGLLNIHQTPT</sequence>
<evidence type="ECO:0000259" key="2">
    <source>
        <dbReference type="Pfam" id="PF07727"/>
    </source>
</evidence>
<gene>
    <name evidence="3" type="ORF">HRI_001644400</name>
</gene>
<comment type="caution">
    <text evidence="3">The sequence shown here is derived from an EMBL/GenBank/DDBJ whole genome shotgun (WGS) entry which is preliminary data.</text>
</comment>
<dbReference type="InterPro" id="IPR013103">
    <property type="entry name" value="RVT_2"/>
</dbReference>
<dbReference type="PANTHER" id="PTHR11439">
    <property type="entry name" value="GAG-POL-RELATED RETROTRANSPOSON"/>
    <property type="match status" value="1"/>
</dbReference>
<accession>A0A9W7HMD9</accession>
<dbReference type="PANTHER" id="PTHR11439:SF470">
    <property type="entry name" value="CYSTEINE-RICH RLK (RECEPTOR-LIKE PROTEIN KINASE) 8"/>
    <property type="match status" value="1"/>
</dbReference>
<feature type="region of interest" description="Disordered" evidence="1">
    <location>
        <begin position="1"/>
        <end position="24"/>
    </location>
</feature>
<protein>
    <submittedName>
        <fullName evidence="3">Cysteine-rich RLK (RECEPTOR-like protein kinase) 8</fullName>
    </submittedName>
</protein>
<evidence type="ECO:0000313" key="4">
    <source>
        <dbReference type="Proteomes" id="UP001165190"/>
    </source>
</evidence>
<proteinExistence type="predicted"/>
<feature type="compositionally biased region" description="Polar residues" evidence="1">
    <location>
        <begin position="1"/>
        <end position="17"/>
    </location>
</feature>
<keyword evidence="3" id="KW-0418">Kinase</keyword>
<dbReference type="CDD" id="cd09272">
    <property type="entry name" value="RNase_HI_RT_Ty1"/>
    <property type="match status" value="1"/>
</dbReference>
<keyword evidence="4" id="KW-1185">Reference proteome</keyword>
<dbReference type="OrthoDB" id="414945at2759"/>
<evidence type="ECO:0000313" key="3">
    <source>
        <dbReference type="EMBL" id="GMI79751.1"/>
    </source>
</evidence>
<dbReference type="GO" id="GO:0016301">
    <property type="term" value="F:kinase activity"/>
    <property type="evidence" value="ECO:0007669"/>
    <property type="project" value="UniProtKB-KW"/>
</dbReference>
<dbReference type="EMBL" id="BSYR01000016">
    <property type="protein sequence ID" value="GMI79751.1"/>
    <property type="molecule type" value="Genomic_DNA"/>
</dbReference>
<name>A0A9W7HMD9_HIBTR</name>
<dbReference type="SUPFAM" id="SSF56672">
    <property type="entry name" value="DNA/RNA polymerases"/>
    <property type="match status" value="1"/>
</dbReference>